<comment type="caution">
    <text evidence="4">The sequence shown here is derived from an EMBL/GenBank/DDBJ whole genome shotgun (WGS) entry which is preliminary data.</text>
</comment>
<dbReference type="SUPFAM" id="SSF46689">
    <property type="entry name" value="Homeodomain-like"/>
    <property type="match status" value="1"/>
</dbReference>
<dbReference type="PROSITE" id="PS50977">
    <property type="entry name" value="HTH_TETR_2"/>
    <property type="match status" value="1"/>
</dbReference>
<dbReference type="Gene3D" id="1.10.357.10">
    <property type="entry name" value="Tetracycline Repressor, domain 2"/>
    <property type="match status" value="1"/>
</dbReference>
<evidence type="ECO:0000259" key="3">
    <source>
        <dbReference type="PROSITE" id="PS50977"/>
    </source>
</evidence>
<dbReference type="Proteomes" id="UP000295117">
    <property type="component" value="Unassembled WGS sequence"/>
</dbReference>
<dbReference type="InterPro" id="IPR050109">
    <property type="entry name" value="HTH-type_TetR-like_transc_reg"/>
</dbReference>
<feature type="DNA-binding region" description="H-T-H motif" evidence="2">
    <location>
        <begin position="41"/>
        <end position="60"/>
    </location>
</feature>
<dbReference type="GO" id="GO:0003700">
    <property type="term" value="F:DNA-binding transcription factor activity"/>
    <property type="evidence" value="ECO:0007669"/>
    <property type="project" value="TreeGrafter"/>
</dbReference>
<feature type="domain" description="HTH tetR-type" evidence="3">
    <location>
        <begin position="18"/>
        <end position="78"/>
    </location>
</feature>
<dbReference type="RefSeq" id="WP_134071749.1">
    <property type="nucleotide sequence ID" value="NZ_PECH01000008.1"/>
</dbReference>
<dbReference type="InterPro" id="IPR001647">
    <property type="entry name" value="HTH_TetR"/>
</dbReference>
<dbReference type="InterPro" id="IPR009057">
    <property type="entry name" value="Homeodomain-like_sf"/>
</dbReference>
<dbReference type="AlphaFoldDB" id="A0A4R8S0F2"/>
<dbReference type="Pfam" id="PF00440">
    <property type="entry name" value="TetR_N"/>
    <property type="match status" value="1"/>
</dbReference>
<sequence length="211" mass="23673">MRRTSDLYGGQTHAQRRQERRSRFVRAAFDIWRESGWAAVTMRKVCAQTTLNTRYFYEDFSDRDDLLVAVWEGIRAELLAALLEVVALDPQRPPLETLSQALRTLVTWVADDFPRAHVLLGTHTGCPALEKKRQASQRELIELMIDTGNPHLRPDADPDAFRVDVTIGLNGFTGMLSEWHSGALVLTESQLVDHVTRLAATIAGQHINAAG</sequence>
<organism evidence="4 5">
    <name type="scientific">Mycobacteroides salmoniphilum</name>
    <dbReference type="NCBI Taxonomy" id="404941"/>
    <lineage>
        <taxon>Bacteria</taxon>
        <taxon>Bacillati</taxon>
        <taxon>Actinomycetota</taxon>
        <taxon>Actinomycetes</taxon>
        <taxon>Mycobacteriales</taxon>
        <taxon>Mycobacteriaceae</taxon>
        <taxon>Mycobacteroides</taxon>
    </lineage>
</organism>
<dbReference type="PANTHER" id="PTHR30055">
    <property type="entry name" value="HTH-TYPE TRANSCRIPTIONAL REGULATOR RUTR"/>
    <property type="match status" value="1"/>
</dbReference>
<protein>
    <recommendedName>
        <fullName evidence="3">HTH tetR-type domain-containing protein</fullName>
    </recommendedName>
</protein>
<keyword evidence="1 2" id="KW-0238">DNA-binding</keyword>
<proteinExistence type="predicted"/>
<evidence type="ECO:0000256" key="1">
    <source>
        <dbReference type="ARBA" id="ARBA00023125"/>
    </source>
</evidence>
<accession>A0A4R8S0F2</accession>
<name>A0A4R8S0F2_9MYCO</name>
<evidence type="ECO:0000313" key="4">
    <source>
        <dbReference type="EMBL" id="TDZ79223.1"/>
    </source>
</evidence>
<reference evidence="4 5" key="1">
    <citation type="journal article" date="2019" name="Sci. Rep.">
        <title>Extended insight into the Mycobacterium chelonae-abscessus complex through whole genome sequencing of Mycobacterium salmoniphilum outbreak and Mycobacterium salmoniphilum-like strains.</title>
        <authorList>
            <person name="Behra P.R.K."/>
            <person name="Das S."/>
            <person name="Pettersson B.M.F."/>
            <person name="Shirreff L."/>
            <person name="DuCote T."/>
            <person name="Jacobsson K.G."/>
            <person name="Ennis D.G."/>
            <person name="Kirsebom L.A."/>
        </authorList>
    </citation>
    <scope>NUCLEOTIDE SEQUENCE [LARGE SCALE GENOMIC DNA]</scope>
    <source>
        <strain evidence="4 5">DE 4585</strain>
    </source>
</reference>
<evidence type="ECO:0000313" key="5">
    <source>
        <dbReference type="Proteomes" id="UP000295117"/>
    </source>
</evidence>
<dbReference type="PANTHER" id="PTHR30055:SF226">
    <property type="entry name" value="HTH-TYPE TRANSCRIPTIONAL REGULATOR PKSA"/>
    <property type="match status" value="1"/>
</dbReference>
<dbReference type="GO" id="GO:0000976">
    <property type="term" value="F:transcription cis-regulatory region binding"/>
    <property type="evidence" value="ECO:0007669"/>
    <property type="project" value="TreeGrafter"/>
</dbReference>
<evidence type="ECO:0000256" key="2">
    <source>
        <dbReference type="PROSITE-ProRule" id="PRU00335"/>
    </source>
</evidence>
<gene>
    <name evidence="4" type="ORF">DE4585_02958</name>
</gene>
<dbReference type="EMBL" id="PECH01000008">
    <property type="protein sequence ID" value="TDZ79223.1"/>
    <property type="molecule type" value="Genomic_DNA"/>
</dbReference>